<evidence type="ECO:0000313" key="3">
    <source>
        <dbReference type="Proteomes" id="UP000271573"/>
    </source>
</evidence>
<feature type="transmembrane region" description="Helical" evidence="1">
    <location>
        <begin position="188"/>
        <end position="205"/>
    </location>
</feature>
<evidence type="ECO:0008006" key="4">
    <source>
        <dbReference type="Google" id="ProtNLM"/>
    </source>
</evidence>
<dbReference type="Pfam" id="PF04332">
    <property type="entry name" value="DUF475"/>
    <property type="match status" value="1"/>
</dbReference>
<keyword evidence="1" id="KW-0812">Transmembrane</keyword>
<evidence type="ECO:0000256" key="1">
    <source>
        <dbReference type="SAM" id="Phobius"/>
    </source>
</evidence>
<reference evidence="2 3" key="1">
    <citation type="submission" date="2018-11" db="EMBL/GenBank/DDBJ databases">
        <title>Complete genome sequence of Nocardioides baekrokdamisoli strain KCTC 39748.</title>
        <authorList>
            <person name="Kang S.W."/>
            <person name="Lee K.C."/>
            <person name="Kim K.K."/>
            <person name="Kim J.S."/>
            <person name="Kim D.S."/>
            <person name="Ko S.H."/>
            <person name="Yang S.H."/>
            <person name="Shin Y.K."/>
            <person name="Lee J.S."/>
        </authorList>
    </citation>
    <scope>NUCLEOTIDE SEQUENCE [LARGE SCALE GENOMIC DNA]</scope>
    <source>
        <strain evidence="2 3">KCTC 39748</strain>
    </source>
</reference>
<dbReference type="Proteomes" id="UP000271573">
    <property type="component" value="Chromosome"/>
</dbReference>
<name>A0A3G9IG40_9ACTN</name>
<dbReference type="RefSeq" id="WP_125569391.1">
    <property type="nucleotide sequence ID" value="NZ_AP019307.1"/>
</dbReference>
<feature type="transmembrane region" description="Helical" evidence="1">
    <location>
        <begin position="284"/>
        <end position="304"/>
    </location>
</feature>
<accession>A0A3G9IG40</accession>
<organism evidence="2 3">
    <name type="scientific">Nocardioides baekrokdamisoli</name>
    <dbReference type="NCBI Taxonomy" id="1804624"/>
    <lineage>
        <taxon>Bacteria</taxon>
        <taxon>Bacillati</taxon>
        <taxon>Actinomycetota</taxon>
        <taxon>Actinomycetes</taxon>
        <taxon>Propionibacteriales</taxon>
        <taxon>Nocardioidaceae</taxon>
        <taxon>Nocardioides</taxon>
    </lineage>
</organism>
<proteinExistence type="predicted"/>
<feature type="transmembrane region" description="Helical" evidence="1">
    <location>
        <begin position="162"/>
        <end position="182"/>
    </location>
</feature>
<dbReference type="EMBL" id="AP019307">
    <property type="protein sequence ID" value="BBH18020.1"/>
    <property type="molecule type" value="Genomic_DNA"/>
</dbReference>
<feature type="transmembrane region" description="Helical" evidence="1">
    <location>
        <begin position="12"/>
        <end position="38"/>
    </location>
</feature>
<feature type="transmembrane region" description="Helical" evidence="1">
    <location>
        <begin position="310"/>
        <end position="328"/>
    </location>
</feature>
<gene>
    <name evidence="2" type="ORF">Back2_23070</name>
</gene>
<dbReference type="PANTHER" id="PTHR30238">
    <property type="entry name" value="MEMBRANE BOUND PREDICTED REDOX MODULATOR"/>
    <property type="match status" value="1"/>
</dbReference>
<feature type="transmembrane region" description="Helical" evidence="1">
    <location>
        <begin position="123"/>
        <end position="141"/>
    </location>
</feature>
<keyword evidence="3" id="KW-1185">Reference proteome</keyword>
<feature type="transmembrane region" description="Helical" evidence="1">
    <location>
        <begin position="254"/>
        <end position="272"/>
    </location>
</feature>
<protein>
    <recommendedName>
        <fullName evidence="4">Integral membrane protein</fullName>
    </recommendedName>
</protein>
<sequence>MILRIFGTSFALTIAALVAAGFLGGASAVVIVAILIVLEVSLSFDNAVVNASVLDRMDARWQKLFLTVGLLIAVVGMRLVAPLVLVGVTAHISPFKAVDLAVKGGSITEPGTYAYLLHHAHPAIAAFGGMFLLLLFLDFVFTDRAHTWLSFIERPLARMGRVKYVSVAIALGVLLASALALAEEPETVLISGLAGTITYLLMGGLGDFFGDPGTAGGSKVSGKAAFMLFCYLNVLDASFSLDGVVGAFAISQDIFIIALGLGVGAMYIRSLTVFMVRQGTLSEYIYLEHGAHWAIGALAAILMISIKYAVPEVVTGLIGVVFIGFAYWSSISHRRQSAALES</sequence>
<dbReference type="NCBIfam" id="NF010613">
    <property type="entry name" value="PRK14013.1-3"/>
    <property type="match status" value="1"/>
</dbReference>
<feature type="transmembrane region" description="Helical" evidence="1">
    <location>
        <begin position="226"/>
        <end position="248"/>
    </location>
</feature>
<feature type="transmembrane region" description="Helical" evidence="1">
    <location>
        <begin position="64"/>
        <end position="85"/>
    </location>
</feature>
<dbReference type="OrthoDB" id="8533002at2"/>
<dbReference type="AlphaFoldDB" id="A0A3G9IG40"/>
<keyword evidence="1" id="KW-1133">Transmembrane helix</keyword>
<keyword evidence="1" id="KW-0472">Membrane</keyword>
<dbReference type="KEGG" id="nbe:Back2_23070"/>
<evidence type="ECO:0000313" key="2">
    <source>
        <dbReference type="EMBL" id="BBH18020.1"/>
    </source>
</evidence>
<dbReference type="InterPro" id="IPR007427">
    <property type="entry name" value="DUF475"/>
</dbReference>
<dbReference type="PANTHER" id="PTHR30238:SF4">
    <property type="entry name" value="SLL1022 PROTEIN"/>
    <property type="match status" value="1"/>
</dbReference>